<dbReference type="GO" id="GO:0030170">
    <property type="term" value="F:pyridoxal phosphate binding"/>
    <property type="evidence" value="ECO:0007669"/>
    <property type="project" value="InterPro"/>
</dbReference>
<dbReference type="PANTHER" id="PTHR42735:SF4">
    <property type="entry name" value="PYRIDOXAL PHOSPHATE-DEPENDENT DECARBOXYLASE FAMILY PROTEIN"/>
    <property type="match status" value="1"/>
</dbReference>
<dbReference type="RefSeq" id="WP_289505398.1">
    <property type="nucleotide sequence ID" value="NZ_CP116805.1"/>
</dbReference>
<dbReference type="PROSITE" id="PS00392">
    <property type="entry name" value="DDC_GAD_HDC_YDC"/>
    <property type="match status" value="1"/>
</dbReference>
<dbReference type="KEGG" id="gso:PH603_07300"/>
<comment type="cofactor">
    <cofactor evidence="1 5">
        <name>pyridoxal 5'-phosphate</name>
        <dbReference type="ChEBI" id="CHEBI:597326"/>
    </cofactor>
</comment>
<dbReference type="InterPro" id="IPR021115">
    <property type="entry name" value="Pyridoxal-P_BS"/>
</dbReference>
<keyword evidence="2 5" id="KW-0663">Pyridoxal phosphate</keyword>
<keyword evidence="3" id="KW-0456">Lyase</keyword>
<dbReference type="InterPro" id="IPR015421">
    <property type="entry name" value="PyrdxlP-dep_Trfase_major"/>
</dbReference>
<dbReference type="Gene3D" id="3.90.1150.10">
    <property type="entry name" value="Aspartate Aminotransferase, domain 1"/>
    <property type="match status" value="1"/>
</dbReference>
<dbReference type="InterPro" id="IPR015422">
    <property type="entry name" value="PyrdxlP-dep_Trfase_small"/>
</dbReference>
<dbReference type="InterPro" id="IPR002129">
    <property type="entry name" value="PyrdxlP-dep_de-COase"/>
</dbReference>
<evidence type="ECO:0000256" key="1">
    <source>
        <dbReference type="ARBA" id="ARBA00001933"/>
    </source>
</evidence>
<reference evidence="6" key="1">
    <citation type="submission" date="2023-01" db="EMBL/GenBank/DDBJ databases">
        <title>The genome sequence of Kordiimonadaceae bacterium 6D33.</title>
        <authorList>
            <person name="Liu Y."/>
        </authorList>
    </citation>
    <scope>NUCLEOTIDE SEQUENCE</scope>
    <source>
        <strain evidence="6">6D33</strain>
    </source>
</reference>
<organism evidence="6 7">
    <name type="scientific">Gimibacter soli</name>
    <dbReference type="NCBI Taxonomy" id="3024400"/>
    <lineage>
        <taxon>Bacteria</taxon>
        <taxon>Pseudomonadati</taxon>
        <taxon>Pseudomonadota</taxon>
        <taxon>Alphaproteobacteria</taxon>
        <taxon>Kordiimonadales</taxon>
        <taxon>Temperatibacteraceae</taxon>
        <taxon>Gimibacter</taxon>
    </lineage>
</organism>
<dbReference type="Gene3D" id="3.40.640.10">
    <property type="entry name" value="Type I PLP-dependent aspartate aminotransferase-like (Major domain)"/>
    <property type="match status" value="1"/>
</dbReference>
<dbReference type="AlphaFoldDB" id="A0AAE9XUV6"/>
<dbReference type="PANTHER" id="PTHR42735">
    <property type="match status" value="1"/>
</dbReference>
<comment type="similarity">
    <text evidence="4">Belongs to the group II decarboxylase family. Sphingosine-1-phosphate lyase subfamily.</text>
</comment>
<evidence type="ECO:0000313" key="6">
    <source>
        <dbReference type="EMBL" id="WCL55566.1"/>
    </source>
</evidence>
<keyword evidence="7" id="KW-1185">Reference proteome</keyword>
<name>A0AAE9XUV6_9PROT</name>
<evidence type="ECO:0000256" key="4">
    <source>
        <dbReference type="ARBA" id="ARBA00038302"/>
    </source>
</evidence>
<dbReference type="SUPFAM" id="SSF53383">
    <property type="entry name" value="PLP-dependent transferases"/>
    <property type="match status" value="1"/>
</dbReference>
<dbReference type="Pfam" id="PF00282">
    <property type="entry name" value="Pyridoxal_deC"/>
    <property type="match status" value="1"/>
</dbReference>
<evidence type="ECO:0000313" key="7">
    <source>
        <dbReference type="Proteomes" id="UP001217500"/>
    </source>
</evidence>
<sequence>MTDIDHLSRMNACFLGPRSENEAWLRSEMQAILDSWFGWRRDLFPDDPEAIPYDERVSVPFLQQREKLARQISRLTDILRDEVPKHTPRYIGHMVSEISMPALLGHFSALLHNPNNTSKEVSKVTSVLEAEAITALAAMVGYDPAGASGHFTSGGTVANFEAIWRARFRLDHWLSLALYLAEEHGLPLDVFRAAHMGWKRYFELIAMHGVDEGKTRHYSLVASNPFEAASLLSAHTRSPYKGPVVLVPGNKHFSWLKGVSIFGFGERAFWTIPLDGEGRTDVAVLADLLDRAEKEGRPVLMVVSVAGTTEAGEVDPVDRVQDLLDERKATRGQDIWHHVDAAYGGFFASLLGGVGENLLAPGVRAALAALGRAQSITLDPHKLGYVPYSCGAFLARDREAYSVSSFHAPYLDRADLGASVWAYTLEGSRSAAGATAVWLTSEALGFDPAGFGQIIASTIENCRLFAKTLTTSLPFVRTLQPLDTNIFCFNLAEPGMSLAEANRRTEAVFRKFVASPHFSVSRTSLSRESYEQLIAAHMAGIGGAVDADAMVLLRCVFMNPFWASADVHAQLMPEFVAELAGHYGEVSGASFGPAADGGELPRRVDIDEAVATGPAHF</sequence>
<dbReference type="EMBL" id="CP116805">
    <property type="protein sequence ID" value="WCL55566.1"/>
    <property type="molecule type" value="Genomic_DNA"/>
</dbReference>
<evidence type="ECO:0000256" key="2">
    <source>
        <dbReference type="ARBA" id="ARBA00022898"/>
    </source>
</evidence>
<protein>
    <submittedName>
        <fullName evidence="6">Pyridoxal-dependent decarboxylase</fullName>
    </submittedName>
</protein>
<evidence type="ECO:0000256" key="5">
    <source>
        <dbReference type="PIRSR" id="PIRSR602129-50"/>
    </source>
</evidence>
<dbReference type="Proteomes" id="UP001217500">
    <property type="component" value="Chromosome"/>
</dbReference>
<accession>A0AAE9XUV6</accession>
<evidence type="ECO:0000256" key="3">
    <source>
        <dbReference type="ARBA" id="ARBA00023239"/>
    </source>
</evidence>
<dbReference type="GO" id="GO:0016831">
    <property type="term" value="F:carboxy-lyase activity"/>
    <property type="evidence" value="ECO:0007669"/>
    <property type="project" value="InterPro"/>
</dbReference>
<gene>
    <name evidence="6" type="ORF">PH603_07300</name>
</gene>
<dbReference type="InterPro" id="IPR050477">
    <property type="entry name" value="GrpII_AminoAcid_Decarb"/>
</dbReference>
<feature type="modified residue" description="N6-(pyridoxal phosphate)lysine" evidence="5">
    <location>
        <position position="382"/>
    </location>
</feature>
<proteinExistence type="inferred from homology"/>
<dbReference type="GO" id="GO:0019752">
    <property type="term" value="P:carboxylic acid metabolic process"/>
    <property type="evidence" value="ECO:0007669"/>
    <property type="project" value="InterPro"/>
</dbReference>
<dbReference type="InterPro" id="IPR015424">
    <property type="entry name" value="PyrdxlP-dep_Trfase"/>
</dbReference>